<dbReference type="EMBL" id="FNCN01000008">
    <property type="protein sequence ID" value="SDG85027.1"/>
    <property type="molecule type" value="Genomic_DNA"/>
</dbReference>
<evidence type="ECO:0000256" key="1">
    <source>
        <dbReference type="SAM" id="MobiDB-lite"/>
    </source>
</evidence>
<protein>
    <submittedName>
        <fullName evidence="2">Uncharacterized protein</fullName>
    </submittedName>
</protein>
<gene>
    <name evidence="2" type="ORF">SAMN05421505_108245</name>
</gene>
<organism evidence="2 3">
    <name type="scientific">Sinosporangium album</name>
    <dbReference type="NCBI Taxonomy" id="504805"/>
    <lineage>
        <taxon>Bacteria</taxon>
        <taxon>Bacillati</taxon>
        <taxon>Actinomycetota</taxon>
        <taxon>Actinomycetes</taxon>
        <taxon>Streptosporangiales</taxon>
        <taxon>Streptosporangiaceae</taxon>
        <taxon>Sinosporangium</taxon>
    </lineage>
</organism>
<dbReference type="Proteomes" id="UP000198923">
    <property type="component" value="Unassembled WGS sequence"/>
</dbReference>
<accession>A0A1G7XLG8</accession>
<dbReference type="OrthoDB" id="5242307at2"/>
<feature type="region of interest" description="Disordered" evidence="1">
    <location>
        <begin position="1"/>
        <end position="32"/>
    </location>
</feature>
<keyword evidence="3" id="KW-1185">Reference proteome</keyword>
<sequence length="294" mass="30828">MSLRIAPAARCPGAPVPGPDAAHRAAASRAHPRSHLTRRLALPALLALACGAVLSAAAPERGPAGGPEVIRGEDFLVVGYGADSALVRDIATRVGPATRQVTEVWGSARPAVVLVPSSERMAGLIAGAAVLDGLAAVATVDRVVVNPRLFARLTATGRDVVLAHELTHVATGAAVSGMPIWLVEGFADYVGYRDAGLPAWEAAAELAQEVREGAVPYRLPERADFRPGAPRLAQVYAESWLACALLAARFGEDALVRLYRDAERRGIDAALSKLGMTVTGLTAEWRVYVRDTLA</sequence>
<evidence type="ECO:0000313" key="2">
    <source>
        <dbReference type="EMBL" id="SDG85027.1"/>
    </source>
</evidence>
<evidence type="ECO:0000313" key="3">
    <source>
        <dbReference type="Proteomes" id="UP000198923"/>
    </source>
</evidence>
<dbReference type="STRING" id="504805.SAMN05421505_108245"/>
<dbReference type="RefSeq" id="WP_093170309.1">
    <property type="nucleotide sequence ID" value="NZ_FNCN01000008.1"/>
</dbReference>
<dbReference type="AlphaFoldDB" id="A0A1G7XLG8"/>
<reference evidence="2 3" key="1">
    <citation type="submission" date="2016-10" db="EMBL/GenBank/DDBJ databases">
        <authorList>
            <person name="de Groot N.N."/>
        </authorList>
    </citation>
    <scope>NUCLEOTIDE SEQUENCE [LARGE SCALE GENOMIC DNA]</scope>
    <source>
        <strain evidence="2 3">CPCC 201354</strain>
    </source>
</reference>
<proteinExistence type="predicted"/>
<name>A0A1G7XLG8_9ACTN</name>